<gene>
    <name evidence="1" type="ORF">AWC38_SpisGene6489</name>
</gene>
<dbReference type="AlphaFoldDB" id="A0A2B4SI36"/>
<dbReference type="OrthoDB" id="5947784at2759"/>
<comment type="caution">
    <text evidence="1">The sequence shown here is derived from an EMBL/GenBank/DDBJ whole genome shotgun (WGS) entry which is preliminary data.</text>
</comment>
<proteinExistence type="predicted"/>
<keyword evidence="2" id="KW-1185">Reference proteome</keyword>
<organism evidence="1 2">
    <name type="scientific">Stylophora pistillata</name>
    <name type="common">Smooth cauliflower coral</name>
    <dbReference type="NCBI Taxonomy" id="50429"/>
    <lineage>
        <taxon>Eukaryota</taxon>
        <taxon>Metazoa</taxon>
        <taxon>Cnidaria</taxon>
        <taxon>Anthozoa</taxon>
        <taxon>Hexacorallia</taxon>
        <taxon>Scleractinia</taxon>
        <taxon>Astrocoeniina</taxon>
        <taxon>Pocilloporidae</taxon>
        <taxon>Stylophora</taxon>
    </lineage>
</organism>
<dbReference type="EMBL" id="LSMT01000077">
    <property type="protein sequence ID" value="PFX28779.1"/>
    <property type="molecule type" value="Genomic_DNA"/>
</dbReference>
<name>A0A2B4SI36_STYPI</name>
<accession>A0A2B4SI36</accession>
<evidence type="ECO:0000313" key="2">
    <source>
        <dbReference type="Proteomes" id="UP000225706"/>
    </source>
</evidence>
<protein>
    <submittedName>
        <fullName evidence="1">Uncharacterized protein</fullName>
    </submittedName>
</protein>
<sequence>MSDYIPLPTQQSCTDDEYYRINVFSYARPTPIGGTGPLKQLVMFITRALEDSALLSMEQKQFDQGMINLRSVYSDSFCWRKSEGTKLLAHLVMEDFQAEKQVDRRKIDEMKLGKNLIFTMPKSNASFMTMEATLMNENRDIVFQTGELDLDLSALQDETRPGVENVHEENQPMEMEA</sequence>
<dbReference type="Proteomes" id="UP000225706">
    <property type="component" value="Unassembled WGS sequence"/>
</dbReference>
<reference evidence="2" key="1">
    <citation type="journal article" date="2017" name="bioRxiv">
        <title>Comparative analysis of the genomes of Stylophora pistillata and Acropora digitifera provides evidence for extensive differences between species of corals.</title>
        <authorList>
            <person name="Voolstra C.R."/>
            <person name="Li Y."/>
            <person name="Liew Y.J."/>
            <person name="Baumgarten S."/>
            <person name="Zoccola D."/>
            <person name="Flot J.-F."/>
            <person name="Tambutte S."/>
            <person name="Allemand D."/>
            <person name="Aranda M."/>
        </authorList>
    </citation>
    <scope>NUCLEOTIDE SEQUENCE [LARGE SCALE GENOMIC DNA]</scope>
</reference>
<evidence type="ECO:0000313" key="1">
    <source>
        <dbReference type="EMBL" id="PFX28779.1"/>
    </source>
</evidence>